<sequence length="117" mass="12816">MACVGVGLLSFVWRFLPVLHGLLTALITSGWIKKYFTYLGAMDPANQSMAVFSLIFLADSTDKSGHPSISEETASSETWKNVPKYALRTPTRRQCLHCPIPTACAALPDHLSNLNCC</sequence>
<feature type="transmembrane region" description="Helical" evidence="1">
    <location>
        <begin position="12"/>
        <end position="32"/>
    </location>
</feature>
<keyword evidence="1" id="KW-0812">Transmembrane</keyword>
<dbReference type="EMBL" id="ML975174">
    <property type="protein sequence ID" value="KAF1809241.1"/>
    <property type="molecule type" value="Genomic_DNA"/>
</dbReference>
<organism evidence="2">
    <name type="scientific">Eremomyces bilateralis CBS 781.70</name>
    <dbReference type="NCBI Taxonomy" id="1392243"/>
    <lineage>
        <taxon>Eukaryota</taxon>
        <taxon>Fungi</taxon>
        <taxon>Dikarya</taxon>
        <taxon>Ascomycota</taxon>
        <taxon>Pezizomycotina</taxon>
        <taxon>Dothideomycetes</taxon>
        <taxon>Dothideomycetes incertae sedis</taxon>
        <taxon>Eremomycetales</taxon>
        <taxon>Eremomycetaceae</taxon>
        <taxon>Eremomyces</taxon>
    </lineage>
</organism>
<evidence type="ECO:0000313" key="2">
    <source>
        <dbReference type="EMBL" id="KAF1809241.1"/>
    </source>
</evidence>
<reference evidence="4" key="2">
    <citation type="submission" date="2020-04" db="EMBL/GenBank/DDBJ databases">
        <authorList>
            <consortium name="NCBI Genome Project"/>
        </authorList>
    </citation>
    <scope>NUCLEOTIDE SEQUENCE</scope>
    <source>
        <strain evidence="4">CBS 781.70</strain>
    </source>
</reference>
<name>A0A6G1FUA7_9PEZI</name>
<dbReference type="AlphaFoldDB" id="A0A6G1FUA7"/>
<reference evidence="2 4" key="1">
    <citation type="submission" date="2020-01" db="EMBL/GenBank/DDBJ databases">
        <authorList>
            <consortium name="DOE Joint Genome Institute"/>
            <person name="Haridas S."/>
            <person name="Albert R."/>
            <person name="Binder M."/>
            <person name="Bloem J."/>
            <person name="Labutti K."/>
            <person name="Salamov A."/>
            <person name="Andreopoulos B."/>
            <person name="Baker S.E."/>
            <person name="Barry K."/>
            <person name="Bills G."/>
            <person name="Bluhm B.H."/>
            <person name="Cannon C."/>
            <person name="Castanera R."/>
            <person name="Culley D.E."/>
            <person name="Daum C."/>
            <person name="Ezra D."/>
            <person name="Gonzalez J.B."/>
            <person name="Henrissat B."/>
            <person name="Kuo A."/>
            <person name="Liang C."/>
            <person name="Lipzen A."/>
            <person name="Lutzoni F."/>
            <person name="Magnuson J."/>
            <person name="Mondo S."/>
            <person name="Nolan M."/>
            <person name="Ohm R."/>
            <person name="Pangilinan J."/>
            <person name="Park H.-J."/>
            <person name="Ramirez L."/>
            <person name="Alfaro M."/>
            <person name="Sun H."/>
            <person name="Tritt A."/>
            <person name="Yoshinaga Y."/>
            <person name="Zwiers L.-H."/>
            <person name="Turgeon B.G."/>
            <person name="Goodwin S.B."/>
            <person name="Spatafora J.W."/>
            <person name="Crous P.W."/>
            <person name="Grigoriev I.V."/>
        </authorList>
    </citation>
    <scope>NUCLEOTIDE SEQUENCE</scope>
    <source>
        <strain evidence="2 4">CBS 781.70</strain>
    </source>
</reference>
<evidence type="ECO:0000256" key="1">
    <source>
        <dbReference type="SAM" id="Phobius"/>
    </source>
</evidence>
<keyword evidence="1" id="KW-1133">Transmembrane helix</keyword>
<keyword evidence="3" id="KW-1185">Reference proteome</keyword>
<dbReference type="GeneID" id="54414625"/>
<dbReference type="RefSeq" id="XP_033530872.1">
    <property type="nucleotide sequence ID" value="XM_033674055.1"/>
</dbReference>
<evidence type="ECO:0000313" key="3">
    <source>
        <dbReference type="Proteomes" id="UP000504638"/>
    </source>
</evidence>
<gene>
    <name evidence="2 4" type="ORF">P152DRAFT_167013</name>
</gene>
<reference evidence="4" key="3">
    <citation type="submission" date="2025-04" db="UniProtKB">
        <authorList>
            <consortium name="RefSeq"/>
        </authorList>
    </citation>
    <scope>IDENTIFICATION</scope>
    <source>
        <strain evidence="4">CBS 781.70</strain>
    </source>
</reference>
<dbReference type="Proteomes" id="UP000504638">
    <property type="component" value="Unplaced"/>
</dbReference>
<keyword evidence="1" id="KW-0472">Membrane</keyword>
<evidence type="ECO:0000313" key="4">
    <source>
        <dbReference type="RefSeq" id="XP_033530872.1"/>
    </source>
</evidence>
<proteinExistence type="predicted"/>
<protein>
    <submittedName>
        <fullName evidence="2 4">Uncharacterized protein</fullName>
    </submittedName>
</protein>
<accession>A0A6G1FUA7</accession>